<dbReference type="InterPro" id="IPR050705">
    <property type="entry name" value="Cytochrome_P450_3A"/>
</dbReference>
<evidence type="ECO:0000256" key="6">
    <source>
        <dbReference type="ARBA" id="ARBA00023004"/>
    </source>
</evidence>
<keyword evidence="7 10" id="KW-0503">Monooxygenase</keyword>
<dbReference type="GO" id="GO:0005789">
    <property type="term" value="C:endoplasmic reticulum membrane"/>
    <property type="evidence" value="ECO:0007669"/>
    <property type="project" value="UniProtKB-SubCell"/>
</dbReference>
<dbReference type="GO" id="GO:0005506">
    <property type="term" value="F:iron ion binding"/>
    <property type="evidence" value="ECO:0007669"/>
    <property type="project" value="InterPro"/>
</dbReference>
<comment type="cofactor">
    <cofactor evidence="9">
        <name>heme</name>
        <dbReference type="ChEBI" id="CHEBI:30413"/>
    </cofactor>
</comment>
<evidence type="ECO:0000256" key="5">
    <source>
        <dbReference type="ARBA" id="ARBA00023002"/>
    </source>
</evidence>
<evidence type="ECO:0000256" key="1">
    <source>
        <dbReference type="ARBA" id="ARBA00003690"/>
    </source>
</evidence>
<evidence type="ECO:0000256" key="11">
    <source>
        <dbReference type="SAM" id="MobiDB-lite"/>
    </source>
</evidence>
<dbReference type="Pfam" id="PF00067">
    <property type="entry name" value="p450"/>
    <property type="match status" value="2"/>
</dbReference>
<comment type="caution">
    <text evidence="12">The sequence shown here is derived from an EMBL/GenBank/DDBJ whole genome shotgun (WGS) entry which is preliminary data.</text>
</comment>
<proteinExistence type="inferred from homology"/>
<sequence>MGKAILFVADPKLVKDVLVKNFKSLPNRRTFSFNEPLLDNMMSMAPVEIWQKVRPAANPAFSIGKLRKMNSLIEDCALVTTEHLKSAASRQEDIDVKQFFWDYMLDVTARSAFATKLDSHSEKENEFVMRSRQLLSKGVTPRLLLILIFPTFAKKIGLSPFTPGVLQFFKKVLRSIIKNKENEQDENFFRLIMGSQEETGGISPESSPEKDNPLFNLNSGTTGDTFSGTKLTEEEAMAQCILFFLAGQEKERKWTSASRLTLERSPCQDFILGDTGIKVKKNDIVAVPVYALHHDPQYFPDPLTFNPERFSEQNMASIDPYTYLPFGAGPRSCIAMRFALHTVKVSVLHTIRNVQLVRTEKTKVPLEFPNGFGHIIAKDVILGVRKRE</sequence>
<dbReference type="PANTHER" id="PTHR24302">
    <property type="entry name" value="CYTOCHROME P450 FAMILY 3"/>
    <property type="match status" value="1"/>
</dbReference>
<accession>A0AAQ4DYB0</accession>
<dbReference type="Gene3D" id="1.10.630.10">
    <property type="entry name" value="Cytochrome P450"/>
    <property type="match status" value="2"/>
</dbReference>
<evidence type="ECO:0000256" key="8">
    <source>
        <dbReference type="ARBA" id="ARBA00043906"/>
    </source>
</evidence>
<dbReference type="PRINTS" id="PR00465">
    <property type="entry name" value="EP450IV"/>
</dbReference>
<dbReference type="PANTHER" id="PTHR24302:SF15">
    <property type="entry name" value="FATTY-ACID PEROXYGENASE"/>
    <property type="match status" value="1"/>
</dbReference>
<evidence type="ECO:0000256" key="10">
    <source>
        <dbReference type="RuleBase" id="RU000461"/>
    </source>
</evidence>
<comment type="function">
    <text evidence="1">May be involved in the metabolism of insect hormones and in the breakdown of synthetic insecticides.</text>
</comment>
<dbReference type="InterPro" id="IPR001128">
    <property type="entry name" value="Cyt_P450"/>
</dbReference>
<evidence type="ECO:0000313" key="12">
    <source>
        <dbReference type="EMBL" id="KAK8767450.1"/>
    </source>
</evidence>
<evidence type="ECO:0000256" key="9">
    <source>
        <dbReference type="PIRSR" id="PIRSR602403-1"/>
    </source>
</evidence>
<keyword evidence="5 10" id="KW-0560">Oxidoreductase</keyword>
<name>A0AAQ4DYB0_AMBAM</name>
<evidence type="ECO:0008006" key="14">
    <source>
        <dbReference type="Google" id="ProtNLM"/>
    </source>
</evidence>
<protein>
    <recommendedName>
        <fullName evidence="14">Cytochrome</fullName>
    </recommendedName>
</protein>
<feature type="region of interest" description="Disordered" evidence="11">
    <location>
        <begin position="198"/>
        <end position="221"/>
    </location>
</feature>
<keyword evidence="6 9" id="KW-0408">Iron</keyword>
<evidence type="ECO:0000313" key="13">
    <source>
        <dbReference type="Proteomes" id="UP001321473"/>
    </source>
</evidence>
<dbReference type="GO" id="GO:0008395">
    <property type="term" value="F:steroid hydroxylase activity"/>
    <property type="evidence" value="ECO:0007669"/>
    <property type="project" value="TreeGrafter"/>
</dbReference>
<dbReference type="Proteomes" id="UP001321473">
    <property type="component" value="Unassembled WGS sequence"/>
</dbReference>
<dbReference type="GO" id="GO:0016705">
    <property type="term" value="F:oxidoreductase activity, acting on paired donors, with incorporation or reduction of molecular oxygen"/>
    <property type="evidence" value="ECO:0007669"/>
    <property type="project" value="InterPro"/>
</dbReference>
<dbReference type="PROSITE" id="PS00086">
    <property type="entry name" value="CYTOCHROME_P450"/>
    <property type="match status" value="1"/>
</dbReference>
<evidence type="ECO:0000256" key="4">
    <source>
        <dbReference type="ARBA" id="ARBA00022723"/>
    </source>
</evidence>
<keyword evidence="4 9" id="KW-0479">Metal-binding</keyword>
<dbReference type="InterPro" id="IPR002403">
    <property type="entry name" value="Cyt_P450_E_grp-IV"/>
</dbReference>
<dbReference type="GO" id="GO:0020037">
    <property type="term" value="F:heme binding"/>
    <property type="evidence" value="ECO:0007669"/>
    <property type="project" value="InterPro"/>
</dbReference>
<dbReference type="InterPro" id="IPR017972">
    <property type="entry name" value="Cyt_P450_CS"/>
</dbReference>
<dbReference type="EMBL" id="JARKHS020025452">
    <property type="protein sequence ID" value="KAK8767450.1"/>
    <property type="molecule type" value="Genomic_DNA"/>
</dbReference>
<dbReference type="AlphaFoldDB" id="A0AAQ4DYB0"/>
<dbReference type="SUPFAM" id="SSF48264">
    <property type="entry name" value="Cytochrome P450"/>
    <property type="match status" value="1"/>
</dbReference>
<keyword evidence="3 9" id="KW-0349">Heme</keyword>
<evidence type="ECO:0000256" key="3">
    <source>
        <dbReference type="ARBA" id="ARBA00022617"/>
    </source>
</evidence>
<keyword evidence="13" id="KW-1185">Reference proteome</keyword>
<dbReference type="InterPro" id="IPR036396">
    <property type="entry name" value="Cyt_P450_sf"/>
</dbReference>
<comment type="similarity">
    <text evidence="2 10">Belongs to the cytochrome P450 family.</text>
</comment>
<reference evidence="12 13" key="1">
    <citation type="journal article" date="2023" name="Arcadia Sci">
        <title>De novo assembly of a long-read Amblyomma americanum tick genome.</title>
        <authorList>
            <person name="Chou S."/>
            <person name="Poskanzer K.E."/>
            <person name="Rollins M."/>
            <person name="Thuy-Boun P.S."/>
        </authorList>
    </citation>
    <scope>NUCLEOTIDE SEQUENCE [LARGE SCALE GENOMIC DNA]</scope>
    <source>
        <strain evidence="12">F_SG_1</strain>
        <tissue evidence="12">Salivary glands</tissue>
    </source>
</reference>
<evidence type="ECO:0000256" key="7">
    <source>
        <dbReference type="ARBA" id="ARBA00023033"/>
    </source>
</evidence>
<gene>
    <name evidence="12" type="ORF">V5799_005767</name>
</gene>
<feature type="binding site" description="axial binding residue" evidence="9">
    <location>
        <position position="333"/>
    </location>
    <ligand>
        <name>heme</name>
        <dbReference type="ChEBI" id="CHEBI:30413"/>
    </ligand>
    <ligandPart>
        <name>Fe</name>
        <dbReference type="ChEBI" id="CHEBI:18248"/>
    </ligandPart>
</feature>
<evidence type="ECO:0000256" key="2">
    <source>
        <dbReference type="ARBA" id="ARBA00010617"/>
    </source>
</evidence>
<organism evidence="12 13">
    <name type="scientific">Amblyomma americanum</name>
    <name type="common">Lone star tick</name>
    <dbReference type="NCBI Taxonomy" id="6943"/>
    <lineage>
        <taxon>Eukaryota</taxon>
        <taxon>Metazoa</taxon>
        <taxon>Ecdysozoa</taxon>
        <taxon>Arthropoda</taxon>
        <taxon>Chelicerata</taxon>
        <taxon>Arachnida</taxon>
        <taxon>Acari</taxon>
        <taxon>Parasitiformes</taxon>
        <taxon>Ixodida</taxon>
        <taxon>Ixodoidea</taxon>
        <taxon>Ixodidae</taxon>
        <taxon>Amblyomminae</taxon>
        <taxon>Amblyomma</taxon>
    </lineage>
</organism>
<comment type="function">
    <text evidence="8">Cytochromes P450 are a group of heme-thiolate monooxygenases. They oxidize a variety of structurally unrelated compounds, including steroids, fatty acids, and xenobiotics.</text>
</comment>